<dbReference type="PANTHER" id="PTHR43284:SF1">
    <property type="entry name" value="ASPARAGINE SYNTHETASE"/>
    <property type="match status" value="1"/>
</dbReference>
<keyword evidence="6" id="KW-0061">Asparagine biosynthesis</keyword>
<dbReference type="EMBL" id="KZ559500">
    <property type="protein sequence ID" value="PLN86112.1"/>
    <property type="molecule type" value="Genomic_DNA"/>
</dbReference>
<organism evidence="10 11">
    <name type="scientific">Aspergillus taichungensis</name>
    <dbReference type="NCBI Taxonomy" id="482145"/>
    <lineage>
        <taxon>Eukaryota</taxon>
        <taxon>Fungi</taxon>
        <taxon>Dikarya</taxon>
        <taxon>Ascomycota</taxon>
        <taxon>Pezizomycotina</taxon>
        <taxon>Eurotiomycetes</taxon>
        <taxon>Eurotiomycetidae</taxon>
        <taxon>Eurotiales</taxon>
        <taxon>Aspergillaceae</taxon>
        <taxon>Aspergillus</taxon>
        <taxon>Aspergillus subgen. Circumdati</taxon>
    </lineage>
</organism>
<keyword evidence="3 5" id="KW-0067">ATP-binding</keyword>
<feature type="active site" description="For GATase activity" evidence="6">
    <location>
        <position position="2"/>
    </location>
</feature>
<comment type="similarity">
    <text evidence="1">Belongs to the asparagine synthetase family.</text>
</comment>
<keyword evidence="6" id="KW-0028">Amino-acid biosynthesis</keyword>
<evidence type="ECO:0000313" key="11">
    <source>
        <dbReference type="Proteomes" id="UP000235023"/>
    </source>
</evidence>
<dbReference type="CDD" id="cd01991">
    <property type="entry name" value="Asn_synthase_B_C"/>
    <property type="match status" value="1"/>
</dbReference>
<feature type="binding site" evidence="7">
    <location>
        <position position="111"/>
    </location>
    <ligand>
        <name>L-glutamine</name>
        <dbReference type="ChEBI" id="CHEBI:58359"/>
    </ligand>
</feature>
<dbReference type="GO" id="GO:0006529">
    <property type="term" value="P:asparagine biosynthetic process"/>
    <property type="evidence" value="ECO:0007669"/>
    <property type="project" value="UniProtKB-KW"/>
</dbReference>
<evidence type="ECO:0000259" key="9">
    <source>
        <dbReference type="PROSITE" id="PS51278"/>
    </source>
</evidence>
<dbReference type="SUPFAM" id="SSF56235">
    <property type="entry name" value="N-terminal nucleophile aminohydrolases (Ntn hydrolases)"/>
    <property type="match status" value="1"/>
</dbReference>
<evidence type="ECO:0000256" key="1">
    <source>
        <dbReference type="ARBA" id="ARBA00005752"/>
    </source>
</evidence>
<evidence type="ECO:0000256" key="4">
    <source>
        <dbReference type="ARBA" id="ARBA00022962"/>
    </source>
</evidence>
<feature type="domain" description="Glutamine amidotransferase type-2" evidence="9">
    <location>
        <begin position="2"/>
        <end position="220"/>
    </location>
</feature>
<dbReference type="OrthoDB" id="409189at2759"/>
<dbReference type="InterPro" id="IPR033738">
    <property type="entry name" value="AsnB_N"/>
</dbReference>
<proteinExistence type="inferred from homology"/>
<dbReference type="NCBIfam" id="TIGR01536">
    <property type="entry name" value="asn_synth_AEB"/>
    <property type="match status" value="1"/>
</dbReference>
<feature type="binding site" evidence="7">
    <location>
        <position position="312"/>
    </location>
    <ligand>
        <name>ATP</name>
        <dbReference type="ChEBI" id="CHEBI:30616"/>
    </ligand>
</feature>
<keyword evidence="4 6" id="KW-0315">Glutamine amidotransferase</keyword>
<dbReference type="Gene3D" id="3.60.20.10">
    <property type="entry name" value="Glutamine Phosphoribosylpyrophosphate, subunit 1, domain 1"/>
    <property type="match status" value="1"/>
</dbReference>
<dbReference type="Pfam" id="PF00733">
    <property type="entry name" value="Asn_synthase"/>
    <property type="match status" value="1"/>
</dbReference>
<protein>
    <submittedName>
        <fullName evidence="10">Asparagine synthetase</fullName>
    </submittedName>
</protein>
<dbReference type="InterPro" id="IPR006426">
    <property type="entry name" value="Asn_synth_AEB"/>
</dbReference>
<dbReference type="InterPro" id="IPR014729">
    <property type="entry name" value="Rossmann-like_a/b/a_fold"/>
</dbReference>
<keyword evidence="2 5" id="KW-0547">Nucleotide-binding</keyword>
<dbReference type="InterPro" id="IPR017932">
    <property type="entry name" value="GATase_2_dom"/>
</dbReference>
<dbReference type="GO" id="GO:0004066">
    <property type="term" value="F:asparagine synthase (glutamine-hydrolyzing) activity"/>
    <property type="evidence" value="ECO:0007669"/>
    <property type="project" value="InterPro"/>
</dbReference>
<evidence type="ECO:0000256" key="2">
    <source>
        <dbReference type="ARBA" id="ARBA00022741"/>
    </source>
</evidence>
<sequence length="681" mass="77229">MCGLTAFLRLGGDHIPRNSEDSPQALSKQIDDSLELVKHRGPDARGQWLSEDLRVGLGHVRLSIIDLSAAGNQPFHDSENSIHAIVNGELYDHEKYREELSKEYEFKSHSDCEIVIALYKHYGISFVSKLRGEFALVLWDAERQLLFSARDRYGVKSLYYTIVDNRLLVATEMKSFLPYGWKPEWDVKSIAELAWVYGDRTFLKDVHKVEPGQYLISKEFGPPEVKRYWDLDYPDKNVVYPGTEEEVIEKVRELLMESVQMRLRADVGVGIYLSGGLDSSAIAGMVASLIEKGENLGNDSSRRVSEMSCFTVQFDKDSGFDESDIARRTAEWLGVDFHPVQMDEEAIASRLEEVVWHSESPIPNVNAAGRMAVAEAAHAKGLKVILTGEGSDEHFSGYSDFMLNFLLETDPSWPSAVFPESDVIHSMKNLTVQRMAAVSQKYDPSFAIKTPDSTARMLNHTTIASRMLHAMGFPLATWARNLTHTSLETSFAESLGGQTLDKIMNKWHPLNTASYIWTKIILANYILRYIGDNIDMIHQIETRPPFLDHLVTEYANNIPPSLKMKYDPVHKTIREKEILRKAMKPFVTEEIYNRTKHPFLGPSKFGEGGPIHKVLQRLLTEEHVKQLGFMDWEETQDSFVRAFRDRDPVAFQQALETAQYVVLGQRFGVARAQPPHVTGGL</sequence>
<dbReference type="InterPro" id="IPR029055">
    <property type="entry name" value="Ntn_hydrolases_N"/>
</dbReference>
<evidence type="ECO:0000256" key="3">
    <source>
        <dbReference type="ARBA" id="ARBA00022840"/>
    </source>
</evidence>
<evidence type="ECO:0000256" key="7">
    <source>
        <dbReference type="PIRSR" id="PIRSR001589-2"/>
    </source>
</evidence>
<dbReference type="CDD" id="cd00712">
    <property type="entry name" value="AsnB"/>
    <property type="match status" value="1"/>
</dbReference>
<accession>A0A2J5I7X9</accession>
<dbReference type="FunFam" id="3.60.20.10:FF:000155">
    <property type="entry name" value="Asparagine synthetase (Eurofung)"/>
    <property type="match status" value="1"/>
</dbReference>
<dbReference type="PROSITE" id="PS51278">
    <property type="entry name" value="GATASE_TYPE_2"/>
    <property type="match status" value="1"/>
</dbReference>
<dbReference type="InterPro" id="IPR001962">
    <property type="entry name" value="Asn_synthase"/>
</dbReference>
<dbReference type="GO" id="GO:0005829">
    <property type="term" value="C:cytosol"/>
    <property type="evidence" value="ECO:0007669"/>
    <property type="project" value="TreeGrafter"/>
</dbReference>
<dbReference type="Gene3D" id="3.40.50.620">
    <property type="entry name" value="HUPs"/>
    <property type="match status" value="2"/>
</dbReference>
<dbReference type="AlphaFoldDB" id="A0A2J5I7X9"/>
<evidence type="ECO:0000256" key="6">
    <source>
        <dbReference type="PIRSR" id="PIRSR001589-1"/>
    </source>
</evidence>
<keyword evidence="11" id="KW-1185">Reference proteome</keyword>
<dbReference type="PANTHER" id="PTHR43284">
    <property type="entry name" value="ASPARAGINE SYNTHETASE (GLUTAMINE-HYDROLYZING)"/>
    <property type="match status" value="1"/>
</dbReference>
<reference evidence="11" key="1">
    <citation type="submission" date="2017-12" db="EMBL/GenBank/DDBJ databases">
        <authorList>
            <consortium name="DOE Joint Genome Institute"/>
            <person name="Mondo S.J."/>
            <person name="Kjaerbolling I."/>
            <person name="Vesth T.C."/>
            <person name="Frisvad J.C."/>
            <person name="Nybo J.L."/>
            <person name="Theobald S."/>
            <person name="Kuo A."/>
            <person name="Bowyer P."/>
            <person name="Matsuda Y."/>
            <person name="Lyhne E.K."/>
            <person name="Kogle M.E."/>
            <person name="Clum A."/>
            <person name="Lipzen A."/>
            <person name="Salamov A."/>
            <person name="Ngan C.Y."/>
            <person name="Daum C."/>
            <person name="Chiniquy J."/>
            <person name="Barry K."/>
            <person name="LaButti K."/>
            <person name="Haridas S."/>
            <person name="Simmons B.A."/>
            <person name="Magnuson J.K."/>
            <person name="Mortensen U.H."/>
            <person name="Larsen T.O."/>
            <person name="Grigoriev I.V."/>
            <person name="Baker S.E."/>
            <person name="Andersen M.R."/>
            <person name="Nordberg H.P."/>
            <person name="Cantor M.N."/>
            <person name="Hua S.X."/>
        </authorList>
    </citation>
    <scope>NUCLEOTIDE SEQUENCE [LARGE SCALE GENOMIC DNA]</scope>
    <source>
        <strain evidence="11">IBT 19404</strain>
    </source>
</reference>
<feature type="site" description="Important for beta-aspartyl-AMP intermediate formation" evidence="8">
    <location>
        <position position="389"/>
    </location>
</feature>
<dbReference type="GO" id="GO:0005524">
    <property type="term" value="F:ATP binding"/>
    <property type="evidence" value="ECO:0007669"/>
    <property type="project" value="UniProtKB-KW"/>
</dbReference>
<evidence type="ECO:0000313" key="10">
    <source>
        <dbReference type="EMBL" id="PLN86112.1"/>
    </source>
</evidence>
<dbReference type="SUPFAM" id="SSF52402">
    <property type="entry name" value="Adenine nucleotide alpha hydrolases-like"/>
    <property type="match status" value="1"/>
</dbReference>
<gene>
    <name evidence="10" type="ORF">BDW42DRAFT_182632</name>
</gene>
<evidence type="ECO:0000256" key="5">
    <source>
        <dbReference type="PIRNR" id="PIRNR001589"/>
    </source>
</evidence>
<evidence type="ECO:0000256" key="8">
    <source>
        <dbReference type="PIRSR" id="PIRSR001589-3"/>
    </source>
</evidence>
<dbReference type="InterPro" id="IPR051786">
    <property type="entry name" value="ASN_synthetase/amidase"/>
</dbReference>
<dbReference type="Pfam" id="PF13537">
    <property type="entry name" value="GATase_7"/>
    <property type="match status" value="1"/>
</dbReference>
<dbReference type="Proteomes" id="UP000235023">
    <property type="component" value="Unassembled WGS sequence"/>
</dbReference>
<dbReference type="PIRSF" id="PIRSF001589">
    <property type="entry name" value="Asn_synthetase_glu-h"/>
    <property type="match status" value="1"/>
</dbReference>
<name>A0A2J5I7X9_9EURO</name>